<reference evidence="2 3" key="1">
    <citation type="journal article" date="2019" name="Nat. Ecol. Evol.">
        <title>Megaphylogeny resolves global patterns of mushroom evolution.</title>
        <authorList>
            <person name="Varga T."/>
            <person name="Krizsan K."/>
            <person name="Foldi C."/>
            <person name="Dima B."/>
            <person name="Sanchez-Garcia M."/>
            <person name="Sanchez-Ramirez S."/>
            <person name="Szollosi G.J."/>
            <person name="Szarkandi J.G."/>
            <person name="Papp V."/>
            <person name="Albert L."/>
            <person name="Andreopoulos W."/>
            <person name="Angelini C."/>
            <person name="Antonin V."/>
            <person name="Barry K.W."/>
            <person name="Bougher N.L."/>
            <person name="Buchanan P."/>
            <person name="Buyck B."/>
            <person name="Bense V."/>
            <person name="Catcheside P."/>
            <person name="Chovatia M."/>
            <person name="Cooper J."/>
            <person name="Damon W."/>
            <person name="Desjardin D."/>
            <person name="Finy P."/>
            <person name="Geml J."/>
            <person name="Haridas S."/>
            <person name="Hughes K."/>
            <person name="Justo A."/>
            <person name="Karasinski D."/>
            <person name="Kautmanova I."/>
            <person name="Kiss B."/>
            <person name="Kocsube S."/>
            <person name="Kotiranta H."/>
            <person name="LaButti K.M."/>
            <person name="Lechner B.E."/>
            <person name="Liimatainen K."/>
            <person name="Lipzen A."/>
            <person name="Lukacs Z."/>
            <person name="Mihaltcheva S."/>
            <person name="Morgado L.N."/>
            <person name="Niskanen T."/>
            <person name="Noordeloos M.E."/>
            <person name="Ohm R.A."/>
            <person name="Ortiz-Santana B."/>
            <person name="Ovrebo C."/>
            <person name="Racz N."/>
            <person name="Riley R."/>
            <person name="Savchenko A."/>
            <person name="Shiryaev A."/>
            <person name="Soop K."/>
            <person name="Spirin V."/>
            <person name="Szebenyi C."/>
            <person name="Tomsovsky M."/>
            <person name="Tulloss R.E."/>
            <person name="Uehling J."/>
            <person name="Grigoriev I.V."/>
            <person name="Vagvolgyi C."/>
            <person name="Papp T."/>
            <person name="Martin F.M."/>
            <person name="Miettinen O."/>
            <person name="Hibbett D.S."/>
            <person name="Nagy L.G."/>
        </authorList>
    </citation>
    <scope>NUCLEOTIDE SEQUENCE [LARGE SCALE GENOMIC DNA]</scope>
    <source>
        <strain evidence="2 3">CBS 121175</strain>
    </source>
</reference>
<protein>
    <submittedName>
        <fullName evidence="2">Uncharacterized protein</fullName>
    </submittedName>
</protein>
<accession>A0A5C3KNH7</accession>
<evidence type="ECO:0000256" key="1">
    <source>
        <dbReference type="SAM" id="MobiDB-lite"/>
    </source>
</evidence>
<organism evidence="2 3">
    <name type="scientific">Coprinopsis marcescibilis</name>
    <name type="common">Agaric fungus</name>
    <name type="synonym">Psathyrella marcescibilis</name>
    <dbReference type="NCBI Taxonomy" id="230819"/>
    <lineage>
        <taxon>Eukaryota</taxon>
        <taxon>Fungi</taxon>
        <taxon>Dikarya</taxon>
        <taxon>Basidiomycota</taxon>
        <taxon>Agaricomycotina</taxon>
        <taxon>Agaricomycetes</taxon>
        <taxon>Agaricomycetidae</taxon>
        <taxon>Agaricales</taxon>
        <taxon>Agaricineae</taxon>
        <taxon>Psathyrellaceae</taxon>
        <taxon>Coprinopsis</taxon>
    </lineage>
</organism>
<feature type="region of interest" description="Disordered" evidence="1">
    <location>
        <begin position="245"/>
        <end position="295"/>
    </location>
</feature>
<evidence type="ECO:0000313" key="2">
    <source>
        <dbReference type="EMBL" id="TFK21627.1"/>
    </source>
</evidence>
<evidence type="ECO:0000313" key="3">
    <source>
        <dbReference type="Proteomes" id="UP000307440"/>
    </source>
</evidence>
<dbReference type="AlphaFoldDB" id="A0A5C3KNH7"/>
<dbReference type="OrthoDB" id="3133286at2759"/>
<dbReference type="SUPFAM" id="SSF81301">
    <property type="entry name" value="Nucleotidyltransferase"/>
    <property type="match status" value="1"/>
</dbReference>
<dbReference type="Proteomes" id="UP000307440">
    <property type="component" value="Unassembled WGS sequence"/>
</dbReference>
<dbReference type="EMBL" id="ML210262">
    <property type="protein sequence ID" value="TFK21627.1"/>
    <property type="molecule type" value="Genomic_DNA"/>
</dbReference>
<dbReference type="InterPro" id="IPR043519">
    <property type="entry name" value="NT_sf"/>
</dbReference>
<name>A0A5C3KNH7_COPMA</name>
<sequence length="295" mass="33692">MPPRKKPSKDTRDANQEAHFALVLEAAQLVVKLLRNNGFSCATFGSLASKMYGSARCPKDVDMLVLQDPPKEGQEEKLKTAHEIKTLLLDKDPRHFYLTLPRDPQAEYRILWYRQEYRGPECKVDILVPGTMHLPRLAHTSITWIDGVPLVPFSLLLLHKLQGWDDHRLAEEPHKQRKQGQDAADLRRLAALTQYAEPLEKLKPWNDEELFSEEFQELTKRRVKDYCQEFPTRAPWWRSLGFDVGEIPDPPPPKEKKARTKTKAKPAANEPGNAVAGVHPEEAVETPRTGETGKE</sequence>
<proteinExistence type="predicted"/>
<gene>
    <name evidence="2" type="ORF">FA15DRAFT_70718</name>
</gene>
<keyword evidence="3" id="KW-1185">Reference proteome</keyword>